<organism evidence="2 3">
    <name type="scientific">Neurospora intermedia</name>
    <dbReference type="NCBI Taxonomy" id="5142"/>
    <lineage>
        <taxon>Eukaryota</taxon>
        <taxon>Fungi</taxon>
        <taxon>Dikarya</taxon>
        <taxon>Ascomycota</taxon>
        <taxon>Pezizomycotina</taxon>
        <taxon>Sordariomycetes</taxon>
        <taxon>Sordariomycetidae</taxon>
        <taxon>Sordariales</taxon>
        <taxon>Sordariaceae</taxon>
        <taxon>Neurospora</taxon>
    </lineage>
</organism>
<keyword evidence="1" id="KW-0812">Transmembrane</keyword>
<dbReference type="EMBL" id="JAVLET010000009">
    <property type="protein sequence ID" value="KAL0467446.1"/>
    <property type="molecule type" value="Genomic_DNA"/>
</dbReference>
<gene>
    <name evidence="2" type="ORF">QR685DRAFT_359688</name>
</gene>
<sequence length="108" mass="12037">MHDTPIIDLMTTNFYLLSSFFFFLDYRASSIIVGAEQSRLIYKAYYPSVWPPALDGYEPAFVLLLFLVDADALYAFGIIHSLLPLMEAQRGPFVDAPASPAEVPLASN</sequence>
<keyword evidence="1" id="KW-1133">Transmembrane helix</keyword>
<feature type="transmembrane region" description="Helical" evidence="1">
    <location>
        <begin position="60"/>
        <end position="83"/>
    </location>
</feature>
<protein>
    <recommendedName>
        <fullName evidence="4">EXPERA domain-containing protein</fullName>
    </recommendedName>
</protein>
<keyword evidence="3" id="KW-1185">Reference proteome</keyword>
<evidence type="ECO:0008006" key="4">
    <source>
        <dbReference type="Google" id="ProtNLM"/>
    </source>
</evidence>
<evidence type="ECO:0000313" key="3">
    <source>
        <dbReference type="Proteomes" id="UP001451303"/>
    </source>
</evidence>
<name>A0ABR3D426_NEUIN</name>
<evidence type="ECO:0000313" key="2">
    <source>
        <dbReference type="EMBL" id="KAL0467446.1"/>
    </source>
</evidence>
<evidence type="ECO:0000256" key="1">
    <source>
        <dbReference type="SAM" id="Phobius"/>
    </source>
</evidence>
<reference evidence="2 3" key="1">
    <citation type="submission" date="2023-09" db="EMBL/GenBank/DDBJ databases">
        <title>Multi-omics analysis of a traditional fermented food reveals byproduct-associated fungal strains for waste-to-food upcycling.</title>
        <authorList>
            <consortium name="Lawrence Berkeley National Laboratory"/>
            <person name="Rekdal V.M."/>
            <person name="Villalobos-Escobedo J.M."/>
            <person name="Rodriguez-Valeron N."/>
            <person name="Garcia M.O."/>
            <person name="Vasquez D.P."/>
            <person name="Damayanti I."/>
            <person name="Sorensen P.M."/>
            <person name="Baidoo E.E."/>
            <person name="De Carvalho A.C."/>
            <person name="Riley R."/>
            <person name="Lipzen A."/>
            <person name="He G."/>
            <person name="Yan M."/>
            <person name="Haridas S."/>
            <person name="Daum C."/>
            <person name="Yoshinaga Y."/>
            <person name="Ng V."/>
            <person name="Grigoriev I.V."/>
            <person name="Munk R."/>
            <person name="Nuraida L."/>
            <person name="Wijaya C.H."/>
            <person name="Morales P.-C."/>
            <person name="Keasling J.D."/>
        </authorList>
    </citation>
    <scope>NUCLEOTIDE SEQUENCE [LARGE SCALE GENOMIC DNA]</scope>
    <source>
        <strain evidence="2 3">FGSC 2613</strain>
    </source>
</reference>
<dbReference type="Proteomes" id="UP001451303">
    <property type="component" value="Unassembled WGS sequence"/>
</dbReference>
<accession>A0ABR3D426</accession>
<proteinExistence type="predicted"/>
<comment type="caution">
    <text evidence="2">The sequence shown here is derived from an EMBL/GenBank/DDBJ whole genome shotgun (WGS) entry which is preliminary data.</text>
</comment>
<keyword evidence="1" id="KW-0472">Membrane</keyword>